<evidence type="ECO:0000313" key="3">
    <source>
        <dbReference type="Proteomes" id="UP000219252"/>
    </source>
</evidence>
<dbReference type="EMBL" id="OBQC01000010">
    <property type="protein sequence ID" value="SOC41467.1"/>
    <property type="molecule type" value="Genomic_DNA"/>
</dbReference>
<keyword evidence="1" id="KW-0732">Signal</keyword>
<name>A0A285UIE7_9BACL</name>
<feature type="signal peptide" evidence="1">
    <location>
        <begin position="1"/>
        <end position="20"/>
    </location>
</feature>
<gene>
    <name evidence="2" type="ORF">SAMN05877842_11078</name>
</gene>
<dbReference type="Proteomes" id="UP000219252">
    <property type="component" value="Unassembled WGS sequence"/>
</dbReference>
<dbReference type="PROSITE" id="PS51257">
    <property type="entry name" value="PROKAR_LIPOPROTEIN"/>
    <property type="match status" value="1"/>
</dbReference>
<evidence type="ECO:0008006" key="4">
    <source>
        <dbReference type="Google" id="ProtNLM"/>
    </source>
</evidence>
<keyword evidence="3" id="KW-1185">Reference proteome</keyword>
<reference evidence="3" key="1">
    <citation type="submission" date="2017-08" db="EMBL/GenBank/DDBJ databases">
        <authorList>
            <person name="Varghese N."/>
            <person name="Submissions S."/>
        </authorList>
    </citation>
    <scope>NUCLEOTIDE SEQUENCE [LARGE SCALE GENOMIC DNA]</scope>
    <source>
        <strain evidence="3">JC23</strain>
    </source>
</reference>
<dbReference type="OrthoDB" id="10011322at2"/>
<evidence type="ECO:0000256" key="1">
    <source>
        <dbReference type="SAM" id="SignalP"/>
    </source>
</evidence>
<feature type="chain" id="PRO_5038357431" description="Lipoprotein" evidence="1">
    <location>
        <begin position="21"/>
        <end position="259"/>
    </location>
</feature>
<protein>
    <recommendedName>
        <fullName evidence="4">Lipoprotein</fullName>
    </recommendedName>
</protein>
<dbReference type="AlphaFoldDB" id="A0A285UIE7"/>
<evidence type="ECO:0000313" key="2">
    <source>
        <dbReference type="EMBL" id="SOC41467.1"/>
    </source>
</evidence>
<proteinExistence type="predicted"/>
<organism evidence="2 3">
    <name type="scientific">Ureibacillus acetophenoni</name>
    <dbReference type="NCBI Taxonomy" id="614649"/>
    <lineage>
        <taxon>Bacteria</taxon>
        <taxon>Bacillati</taxon>
        <taxon>Bacillota</taxon>
        <taxon>Bacilli</taxon>
        <taxon>Bacillales</taxon>
        <taxon>Caryophanaceae</taxon>
        <taxon>Ureibacillus</taxon>
    </lineage>
</organism>
<dbReference type="RefSeq" id="WP_097150117.1">
    <property type="nucleotide sequence ID" value="NZ_OBQC01000010.1"/>
</dbReference>
<sequence length="259" mass="30026">MKKRTLMLLFAGLLILSACSDKEVSESTITNETTQEETEQSAPEELYRIWANDQYTEKYVFEYDGTVFHTRFDDEKRGTFEIKGDKLVMNFLNTGEHVTPFKIEDDGYTLKINDMDGSQSEFTYIGDVDKPITAADVDVEALKEFLDELASANEAEKMYEMIYFENDSSVKKEDFIDDWESSVGRTKIIKSELEFIEIPVEEPKKRNGLEFFPVLVHLIEEYEMDGEIHKNDGKAKLYITEYDNEYGFKLDERSFGGKL</sequence>
<accession>A0A285UIE7</accession>